<name>A0ABT4MCN2_9NOCA</name>
<evidence type="ECO:0000313" key="2">
    <source>
        <dbReference type="Proteomes" id="UP001081071"/>
    </source>
</evidence>
<dbReference type="Proteomes" id="UP001081071">
    <property type="component" value="Unassembled WGS sequence"/>
</dbReference>
<dbReference type="EMBL" id="JAPWIJ010000003">
    <property type="protein sequence ID" value="MCZ4518726.1"/>
    <property type="molecule type" value="Genomic_DNA"/>
</dbReference>
<dbReference type="InterPro" id="IPR010775">
    <property type="entry name" value="DUF1365"/>
</dbReference>
<reference evidence="1" key="1">
    <citation type="submission" date="2022-12" db="EMBL/GenBank/DDBJ databases">
        <authorList>
            <person name="Krivoruchko A.V."/>
            <person name="Elkin A."/>
        </authorList>
    </citation>
    <scope>NUCLEOTIDE SEQUENCE</scope>
    <source>
        <strain evidence="1">IEGM 1391</strain>
    </source>
</reference>
<protein>
    <submittedName>
        <fullName evidence="1">DUF1365 domain-containing protein</fullName>
    </submittedName>
</protein>
<accession>A0ABT4MCN2</accession>
<sequence>MALTSVLPSTRAHGAALYLTRIDHMRRAPIRNTFSYKSYSWFVDLDALPELPWILRPLASFDPRDHLGDPDATIRRNVDAFLAENGIDLGGGQITMLASARVFGHTFNPLSVYWCHDHAGDLRCVVAEVHNTYGERYRYLLHTDPRGAVRTNKEFYVSPFNDVDGEYSMQLPEPDAALRLSIVLERPGQPPFVATVDGRRREVTTRSILRTALEIPIAPLRVVVQIRWQGIRLWARGLKIVQKPAPPGQRRIQKEGAHR</sequence>
<gene>
    <name evidence="1" type="ORF">O4220_09370</name>
</gene>
<dbReference type="Pfam" id="PF07103">
    <property type="entry name" value="DUF1365"/>
    <property type="match status" value="1"/>
</dbReference>
<dbReference type="RefSeq" id="WP_269603353.1">
    <property type="nucleotide sequence ID" value="NZ_JAPWIJ010000003.1"/>
</dbReference>
<dbReference type="PANTHER" id="PTHR33973:SF4">
    <property type="entry name" value="OS07G0153300 PROTEIN"/>
    <property type="match status" value="1"/>
</dbReference>
<dbReference type="PANTHER" id="PTHR33973">
    <property type="entry name" value="OS07G0153300 PROTEIN"/>
    <property type="match status" value="1"/>
</dbReference>
<organism evidence="1 2">
    <name type="scientific">Rhodococcus ruber</name>
    <dbReference type="NCBI Taxonomy" id="1830"/>
    <lineage>
        <taxon>Bacteria</taxon>
        <taxon>Bacillati</taxon>
        <taxon>Actinomycetota</taxon>
        <taxon>Actinomycetes</taxon>
        <taxon>Mycobacteriales</taxon>
        <taxon>Nocardiaceae</taxon>
        <taxon>Rhodococcus</taxon>
    </lineage>
</organism>
<evidence type="ECO:0000313" key="1">
    <source>
        <dbReference type="EMBL" id="MCZ4518726.1"/>
    </source>
</evidence>
<keyword evidence="2" id="KW-1185">Reference proteome</keyword>
<proteinExistence type="predicted"/>
<comment type="caution">
    <text evidence="1">The sequence shown here is derived from an EMBL/GenBank/DDBJ whole genome shotgun (WGS) entry which is preliminary data.</text>
</comment>